<sequence>ENFINRSLGPDIIGEMKTRFQFSTQMFFQYSVLLDLLSKDKDLISFAFKGFEDYWSFICSYEWYVNKWILDEMDKVLTNESLSDINDAIQKAQAKEDGNLQELIKDIRQELGERLVISEDALGPFRILNNVKHKEFAQWLTVCVKEIEEKYQRAVKNTNIKTKLANLDVKPENELFKSVIGCSKQCPFCEAPCEVGGINHKEHTTSLHRPRGLGRQKWGRSEKLVIDICTSAMSSDCRFRCNATKGEWHPYKEYTTIFPDWRIAPDKSLKDSDYWKYVLKRFNKEFSEAYNAEPADIPDTWNDITPQIARESLKSSFNIK</sequence>
<organism evidence="1 2">
    <name type="scientific">Labrus bergylta</name>
    <name type="common">ballan wrasse</name>
    <dbReference type="NCBI Taxonomy" id="56723"/>
    <lineage>
        <taxon>Eukaryota</taxon>
        <taxon>Metazoa</taxon>
        <taxon>Chordata</taxon>
        <taxon>Craniata</taxon>
        <taxon>Vertebrata</taxon>
        <taxon>Euteleostomi</taxon>
        <taxon>Actinopterygii</taxon>
        <taxon>Neopterygii</taxon>
        <taxon>Teleostei</taxon>
        <taxon>Neoteleostei</taxon>
        <taxon>Acanthomorphata</taxon>
        <taxon>Eupercaria</taxon>
        <taxon>Labriformes</taxon>
        <taxon>Labridae</taxon>
        <taxon>Labrus</taxon>
    </lineage>
</organism>
<dbReference type="Ensembl" id="ENSLBET00000009995.1">
    <property type="protein sequence ID" value="ENSLBEP00000009475.1"/>
    <property type="gene ID" value="ENSLBEG00000007347.1"/>
</dbReference>
<protein>
    <recommendedName>
        <fullName evidence="3">VLIG-type G domain-containing protein</fullName>
    </recommendedName>
</protein>
<dbReference type="STRING" id="56723.ENSLBEP00000009475"/>
<dbReference type="InterPro" id="IPR052986">
    <property type="entry name" value="VLIG_GTPase"/>
</dbReference>
<evidence type="ECO:0000313" key="2">
    <source>
        <dbReference type="Proteomes" id="UP000261660"/>
    </source>
</evidence>
<dbReference type="PANTHER" id="PTHR14819">
    <property type="entry name" value="GTP-BINDING"/>
    <property type="match status" value="1"/>
</dbReference>
<name>A0A3Q3LKT7_9LABR</name>
<dbReference type="Proteomes" id="UP000261660">
    <property type="component" value="Unplaced"/>
</dbReference>
<dbReference type="AlphaFoldDB" id="A0A3Q3LKT7"/>
<proteinExistence type="predicted"/>
<dbReference type="PANTHER" id="PTHR14819:SF9">
    <property type="entry name" value="UP-REGULATOR OF CELL PROLIFERATION-LIKE"/>
    <property type="match status" value="1"/>
</dbReference>
<reference evidence="1" key="1">
    <citation type="submission" date="2025-08" db="UniProtKB">
        <authorList>
            <consortium name="Ensembl"/>
        </authorList>
    </citation>
    <scope>IDENTIFICATION</scope>
</reference>
<keyword evidence="2" id="KW-1185">Reference proteome</keyword>
<dbReference type="InParanoid" id="A0A3Q3LKT7"/>
<evidence type="ECO:0000313" key="1">
    <source>
        <dbReference type="Ensembl" id="ENSLBEP00000009475.1"/>
    </source>
</evidence>
<evidence type="ECO:0008006" key="3">
    <source>
        <dbReference type="Google" id="ProtNLM"/>
    </source>
</evidence>
<reference evidence="1" key="2">
    <citation type="submission" date="2025-09" db="UniProtKB">
        <authorList>
            <consortium name="Ensembl"/>
        </authorList>
    </citation>
    <scope>IDENTIFICATION</scope>
</reference>
<accession>A0A3Q3LKT7</accession>
<dbReference type="GeneTree" id="ENSGT00940000154390"/>